<reference evidence="1" key="1">
    <citation type="submission" date="2017-02" db="UniProtKB">
        <authorList>
            <consortium name="WormBaseParasite"/>
        </authorList>
    </citation>
    <scope>IDENTIFICATION</scope>
</reference>
<dbReference type="WBParaSite" id="HNAJ_0001286801-mRNA-1">
    <property type="protein sequence ID" value="HNAJ_0001286801-mRNA-1"/>
    <property type="gene ID" value="HNAJ_0001286801"/>
</dbReference>
<name>A0A0R3TYC1_RODNA</name>
<proteinExistence type="predicted"/>
<evidence type="ECO:0000313" key="1">
    <source>
        <dbReference type="WBParaSite" id="HNAJ_0001286801-mRNA-1"/>
    </source>
</evidence>
<dbReference type="AlphaFoldDB" id="A0A0R3TYC1"/>
<sequence>MCSGLCSAHSSIEIVNYKYRASDRPGLGGTTADVISCSPPPPTPVDPFKWAHKTSYGCARCSGNGFDGDVYFAYKLPNQASHIRMVS</sequence>
<organism evidence="1">
    <name type="scientific">Rodentolepis nana</name>
    <name type="common">Dwarf tapeworm</name>
    <name type="synonym">Hymenolepis nana</name>
    <dbReference type="NCBI Taxonomy" id="102285"/>
    <lineage>
        <taxon>Eukaryota</taxon>
        <taxon>Metazoa</taxon>
        <taxon>Spiralia</taxon>
        <taxon>Lophotrochozoa</taxon>
        <taxon>Platyhelminthes</taxon>
        <taxon>Cestoda</taxon>
        <taxon>Eucestoda</taxon>
        <taxon>Cyclophyllidea</taxon>
        <taxon>Hymenolepididae</taxon>
        <taxon>Rodentolepis</taxon>
    </lineage>
</organism>
<accession>A0A0R3TYC1</accession>
<protein>
    <submittedName>
        <fullName evidence="1">Secreted protein</fullName>
    </submittedName>
</protein>